<proteinExistence type="predicted"/>
<evidence type="ECO:0000313" key="2">
    <source>
        <dbReference type="EMBL" id="QNE35606.1"/>
    </source>
</evidence>
<dbReference type="Pfam" id="PF20229">
    <property type="entry name" value="ChrB_N"/>
    <property type="match status" value="1"/>
</dbReference>
<name>A0A7G6YAU1_9MICO</name>
<organism evidence="2 3">
    <name type="scientific">Leifsonia shinshuensis</name>
    <dbReference type="NCBI Taxonomy" id="150026"/>
    <lineage>
        <taxon>Bacteria</taxon>
        <taxon>Bacillati</taxon>
        <taxon>Actinomycetota</taxon>
        <taxon>Actinomycetes</taxon>
        <taxon>Micrococcales</taxon>
        <taxon>Microbacteriaceae</taxon>
        <taxon>Leifsonia</taxon>
    </lineage>
</organism>
<reference evidence="3" key="1">
    <citation type="submission" date="2019-09" db="EMBL/GenBank/DDBJ databases">
        <title>Antimicrobial potential of Antarctic Bacteria.</title>
        <authorList>
            <person name="Benaud N."/>
            <person name="Edwards R.J."/>
            <person name="Ferrari B.C."/>
        </authorList>
    </citation>
    <scope>NUCLEOTIDE SEQUENCE [LARGE SCALE GENOMIC DNA]</scope>
    <source>
        <strain evidence="3">INR9</strain>
    </source>
</reference>
<dbReference type="EMBL" id="CP043641">
    <property type="protein sequence ID" value="QNE35606.1"/>
    <property type="molecule type" value="Genomic_DNA"/>
</dbReference>
<feature type="domain" description="ChrB N-terminal" evidence="1">
    <location>
        <begin position="44"/>
        <end position="198"/>
    </location>
</feature>
<dbReference type="RefSeq" id="WP_185275076.1">
    <property type="nucleotide sequence ID" value="NZ_CP043641.1"/>
</dbReference>
<evidence type="ECO:0000313" key="3">
    <source>
        <dbReference type="Proteomes" id="UP000515511"/>
    </source>
</evidence>
<protein>
    <submittedName>
        <fullName evidence="2">ChrB domain-containing protein</fullName>
    </submittedName>
</protein>
<accession>A0A7G6YAU1</accession>
<dbReference type="InterPro" id="IPR046858">
    <property type="entry name" value="ChrB_N"/>
</dbReference>
<sequence>MNTTVDQLTEAKEAGETALAAKEAKNLTWLILVYRVPSEPTRLRGAVWRKLRNLGAVYMQNSAAAIPRTVHTERTMRALRKEIVESMSGKAFLISSSSVASDADLREMFNEARNDEYEEILDKCKDFHTGIDKEIREEHYTYGELEENEEDLHKLRGWYDKVKTRDVLGASRAPEVVAALAGCAEKLEAFAAEVYEADNASL</sequence>
<dbReference type="KEGG" id="lse:F1C12_11025"/>
<gene>
    <name evidence="2" type="ORF">F1C12_11025</name>
</gene>
<dbReference type="AlphaFoldDB" id="A0A7G6YAU1"/>
<evidence type="ECO:0000259" key="1">
    <source>
        <dbReference type="Pfam" id="PF20229"/>
    </source>
</evidence>
<dbReference type="Proteomes" id="UP000515511">
    <property type="component" value="Chromosome"/>
</dbReference>